<accession>A0A2G6KIH3</accession>
<proteinExistence type="predicted"/>
<dbReference type="SUPFAM" id="SSF53850">
    <property type="entry name" value="Periplasmic binding protein-like II"/>
    <property type="match status" value="1"/>
</dbReference>
<evidence type="ECO:0000313" key="5">
    <source>
        <dbReference type="Proteomes" id="UP000230914"/>
    </source>
</evidence>
<dbReference type="Pfam" id="PF13416">
    <property type="entry name" value="SBP_bac_8"/>
    <property type="match status" value="1"/>
</dbReference>
<comment type="caution">
    <text evidence="4">The sequence shown here is derived from an EMBL/GenBank/DDBJ whole genome shotgun (WGS) entry which is preliminary data.</text>
</comment>
<reference evidence="4 5" key="1">
    <citation type="submission" date="2017-10" db="EMBL/GenBank/DDBJ databases">
        <title>Novel microbial diversity and functional potential in the marine mammal oral microbiome.</title>
        <authorList>
            <person name="Dudek N.K."/>
            <person name="Sun C.L."/>
            <person name="Burstein D."/>
            <person name="Kantor R.S."/>
            <person name="Aliaga Goltsman D.S."/>
            <person name="Bik E.M."/>
            <person name="Thomas B.C."/>
            <person name="Banfield J.F."/>
            <person name="Relman D.A."/>
        </authorList>
    </citation>
    <scope>NUCLEOTIDE SEQUENCE [LARGE SCALE GENOMIC DNA]</scope>
    <source>
        <strain evidence="4">DOLJORAL78_61_10</strain>
    </source>
</reference>
<dbReference type="EMBL" id="PDSL01000012">
    <property type="protein sequence ID" value="PIE34609.1"/>
    <property type="molecule type" value="Genomic_DNA"/>
</dbReference>
<name>A0A2G6KIH3_9ACTN</name>
<gene>
    <name evidence="4" type="ORF">CSA55_00475</name>
</gene>
<evidence type="ECO:0000313" key="4">
    <source>
        <dbReference type="EMBL" id="PIE34609.1"/>
    </source>
</evidence>
<dbReference type="GO" id="GO:0030976">
    <property type="term" value="F:thiamine pyrophosphate binding"/>
    <property type="evidence" value="ECO:0007669"/>
    <property type="project" value="TreeGrafter"/>
</dbReference>
<dbReference type="Proteomes" id="UP000230914">
    <property type="component" value="Unassembled WGS sequence"/>
</dbReference>
<dbReference type="PANTHER" id="PTHR30006">
    <property type="entry name" value="THIAMINE-BINDING PERIPLASMIC PROTEIN-RELATED"/>
    <property type="match status" value="1"/>
</dbReference>
<dbReference type="PROSITE" id="PS51257">
    <property type="entry name" value="PROKAR_LIPOPROTEIN"/>
    <property type="match status" value="1"/>
</dbReference>
<dbReference type="InterPro" id="IPR005948">
    <property type="entry name" value="ThiB-like"/>
</dbReference>
<organism evidence="4 5">
    <name type="scientific">Ilumatobacter coccineus</name>
    <dbReference type="NCBI Taxonomy" id="467094"/>
    <lineage>
        <taxon>Bacteria</taxon>
        <taxon>Bacillati</taxon>
        <taxon>Actinomycetota</taxon>
        <taxon>Acidimicrobiia</taxon>
        <taxon>Acidimicrobiales</taxon>
        <taxon>Ilumatobacteraceae</taxon>
        <taxon>Ilumatobacter</taxon>
    </lineage>
</organism>
<dbReference type="PANTHER" id="PTHR30006:SF2">
    <property type="entry name" value="ABC TRANSPORTER SUBSTRATE-BINDING PROTEIN"/>
    <property type="match status" value="1"/>
</dbReference>
<dbReference type="InterPro" id="IPR006059">
    <property type="entry name" value="SBP"/>
</dbReference>
<evidence type="ECO:0000256" key="2">
    <source>
        <dbReference type="SAM" id="MobiDB-lite"/>
    </source>
</evidence>
<keyword evidence="1 3" id="KW-0732">Signal</keyword>
<dbReference type="GO" id="GO:0030975">
    <property type="term" value="F:thiamine binding"/>
    <property type="evidence" value="ECO:0007669"/>
    <property type="project" value="InterPro"/>
</dbReference>
<dbReference type="NCBIfam" id="TIGR01254">
    <property type="entry name" value="sfuA"/>
    <property type="match status" value="1"/>
</dbReference>
<feature type="region of interest" description="Disordered" evidence="2">
    <location>
        <begin position="26"/>
        <end position="69"/>
    </location>
</feature>
<dbReference type="Gene3D" id="3.40.190.10">
    <property type="entry name" value="Periplasmic binding protein-like II"/>
    <property type="match status" value="2"/>
</dbReference>
<feature type="signal peptide" evidence="3">
    <location>
        <begin position="1"/>
        <end position="20"/>
    </location>
</feature>
<dbReference type="GO" id="GO:0030288">
    <property type="term" value="C:outer membrane-bounded periplasmic space"/>
    <property type="evidence" value="ECO:0007669"/>
    <property type="project" value="TreeGrafter"/>
</dbReference>
<evidence type="ECO:0000256" key="1">
    <source>
        <dbReference type="ARBA" id="ARBA00022729"/>
    </source>
</evidence>
<sequence>MTTRSRLVPTILTVGTLILAACGGDATESGPTTAPDDDTAKTSTETSAPAEEVPPSDEGTVPAPQSDVAGQTVTLVAYDSFPVDEGEGDERNPIWVALDEFTAETGIEVELLTSGDTGTMLSKATLTAGNPEGDVLWGVDNTFLSRALDAGVFEPYVADGVDALPDALTALVPNGEATPVDFGDVCVNYDIAKMAELGLEPPASLADLARAEYASQLVVENPATSSPGLAFVLATIAEFGADGWQDFWSQLTKHGVAVADGWTQAYYEQFSWAGGDRAMVVSYGSSPPFEVLYAAEPMDAAPTGVVEATCFRQVEFAGVLAGTEHPEAAQALVDFLISERFQREIALNLFVFPVNPQVELGAEFIDYAVIPTSPLTLDPAEIEANRSKWIDEWTGIVTG</sequence>
<protein>
    <submittedName>
        <fullName evidence="4">Thiamine ABC transporter substrate-binding protein</fullName>
    </submittedName>
</protein>
<dbReference type="GO" id="GO:0015888">
    <property type="term" value="P:thiamine transport"/>
    <property type="evidence" value="ECO:0007669"/>
    <property type="project" value="InterPro"/>
</dbReference>
<dbReference type="AlphaFoldDB" id="A0A2G6KIH3"/>
<dbReference type="CDD" id="cd13545">
    <property type="entry name" value="PBP2_TbpA"/>
    <property type="match status" value="1"/>
</dbReference>
<evidence type="ECO:0000256" key="3">
    <source>
        <dbReference type="SAM" id="SignalP"/>
    </source>
</evidence>
<feature type="chain" id="PRO_5039341473" evidence="3">
    <location>
        <begin position="21"/>
        <end position="399"/>
    </location>
</feature>